<evidence type="ECO:0000256" key="4">
    <source>
        <dbReference type="ARBA" id="ARBA00022989"/>
    </source>
</evidence>
<dbReference type="RefSeq" id="WP_187437494.1">
    <property type="nucleotide sequence ID" value="NZ_VSSS01000078.1"/>
</dbReference>
<feature type="transmembrane region" description="Helical" evidence="8">
    <location>
        <begin position="157"/>
        <end position="179"/>
    </location>
</feature>
<sequence length="209" mass="21805">MTLLSNRQKRIFKITSARWQRRAIFLLGGIAVGAAAVALAQLADLAQQAFLLLLDKSRYAVLAVTSLGFMLSAYLTIRLFPNAQGSGIPQAIAARHLSDQAARESLVSIRIAIGKMILTLFALLCGGSVGREGPTVQVGASIMFALGRVSPRRQPGLILAGAAAGVAAAFNTPLAGIVFGIEEMSRAFETRTSSLIIAAVIAAGLTSLA</sequence>
<dbReference type="InterPro" id="IPR001807">
    <property type="entry name" value="ClC"/>
</dbReference>
<proteinExistence type="predicted"/>
<evidence type="ECO:0000256" key="1">
    <source>
        <dbReference type="ARBA" id="ARBA00004141"/>
    </source>
</evidence>
<feature type="transmembrane region" description="Helical" evidence="8">
    <location>
        <begin position="58"/>
        <end position="77"/>
    </location>
</feature>
<keyword evidence="6 8" id="KW-0472">Membrane</keyword>
<comment type="subcellular location">
    <subcellularLocation>
        <location evidence="1">Membrane</location>
        <topology evidence="1">Multi-pass membrane protein</topology>
    </subcellularLocation>
</comment>
<evidence type="ECO:0000256" key="3">
    <source>
        <dbReference type="ARBA" id="ARBA00022692"/>
    </source>
</evidence>
<organism evidence="9 10">
    <name type="scientific">Bradyrhizobium rifense</name>
    <dbReference type="NCBI Taxonomy" id="515499"/>
    <lineage>
        <taxon>Bacteria</taxon>
        <taxon>Pseudomonadati</taxon>
        <taxon>Pseudomonadota</taxon>
        <taxon>Alphaproteobacteria</taxon>
        <taxon>Hyphomicrobiales</taxon>
        <taxon>Nitrobacteraceae</taxon>
        <taxon>Bradyrhizobium</taxon>
    </lineage>
</organism>
<comment type="caution">
    <text evidence="9">The sequence shown here is derived from an EMBL/GenBank/DDBJ whole genome shotgun (WGS) entry which is preliminary data.</text>
</comment>
<accession>A0A5D3JYT0</accession>
<dbReference type="EMBL" id="VSSS01000078">
    <property type="protein sequence ID" value="TYL86642.1"/>
    <property type="molecule type" value="Genomic_DNA"/>
</dbReference>
<gene>
    <name evidence="9" type="ORF">FXB40_41320</name>
</gene>
<protein>
    <submittedName>
        <fullName evidence="9">Chloride channel protein</fullName>
    </submittedName>
</protein>
<feature type="non-terminal residue" evidence="9">
    <location>
        <position position="209"/>
    </location>
</feature>
<keyword evidence="3 8" id="KW-0812">Transmembrane</keyword>
<dbReference type="GO" id="GO:0005886">
    <property type="term" value="C:plasma membrane"/>
    <property type="evidence" value="ECO:0007669"/>
    <property type="project" value="TreeGrafter"/>
</dbReference>
<reference evidence="9 10" key="1">
    <citation type="submission" date="2019-08" db="EMBL/GenBank/DDBJ databases">
        <title>Bradyrhizobium hipponensis sp. nov., a rhizobium isolated from a Lupinus angustifolius root nodule in Tunisia.</title>
        <authorList>
            <person name="Off K."/>
            <person name="Rejili M."/>
            <person name="Mars M."/>
            <person name="Brachmann A."/>
            <person name="Marin M."/>
        </authorList>
    </citation>
    <scope>NUCLEOTIDE SEQUENCE [LARGE SCALE GENOMIC DNA]</scope>
    <source>
        <strain evidence="9 10">CTAW71</strain>
    </source>
</reference>
<dbReference type="PRINTS" id="PR00762">
    <property type="entry name" value="CLCHANNEL"/>
</dbReference>
<dbReference type="Proteomes" id="UP000324758">
    <property type="component" value="Unassembled WGS sequence"/>
</dbReference>
<keyword evidence="5" id="KW-0406">Ion transport</keyword>
<evidence type="ECO:0000256" key="7">
    <source>
        <dbReference type="ARBA" id="ARBA00023214"/>
    </source>
</evidence>
<dbReference type="Pfam" id="PF00654">
    <property type="entry name" value="Voltage_CLC"/>
    <property type="match status" value="1"/>
</dbReference>
<keyword evidence="10" id="KW-1185">Reference proteome</keyword>
<dbReference type="AlphaFoldDB" id="A0A5D3JYT0"/>
<dbReference type="PANTHER" id="PTHR45711:SF6">
    <property type="entry name" value="CHLORIDE CHANNEL PROTEIN"/>
    <property type="match status" value="1"/>
</dbReference>
<evidence type="ECO:0000256" key="2">
    <source>
        <dbReference type="ARBA" id="ARBA00022448"/>
    </source>
</evidence>
<dbReference type="Gene3D" id="1.10.3080.10">
    <property type="entry name" value="Clc chloride channel"/>
    <property type="match status" value="1"/>
</dbReference>
<name>A0A5D3JYT0_9BRAD</name>
<evidence type="ECO:0000256" key="6">
    <source>
        <dbReference type="ARBA" id="ARBA00023136"/>
    </source>
</evidence>
<evidence type="ECO:0000256" key="8">
    <source>
        <dbReference type="SAM" id="Phobius"/>
    </source>
</evidence>
<dbReference type="GO" id="GO:0005247">
    <property type="term" value="F:voltage-gated chloride channel activity"/>
    <property type="evidence" value="ECO:0007669"/>
    <property type="project" value="TreeGrafter"/>
</dbReference>
<keyword evidence="7" id="KW-0868">Chloride</keyword>
<keyword evidence="4 8" id="KW-1133">Transmembrane helix</keyword>
<dbReference type="SUPFAM" id="SSF81340">
    <property type="entry name" value="Clc chloride channel"/>
    <property type="match status" value="1"/>
</dbReference>
<keyword evidence="2" id="KW-0813">Transport</keyword>
<evidence type="ECO:0000313" key="10">
    <source>
        <dbReference type="Proteomes" id="UP000324758"/>
    </source>
</evidence>
<evidence type="ECO:0000313" key="9">
    <source>
        <dbReference type="EMBL" id="TYL86642.1"/>
    </source>
</evidence>
<evidence type="ECO:0000256" key="5">
    <source>
        <dbReference type="ARBA" id="ARBA00023065"/>
    </source>
</evidence>
<dbReference type="InterPro" id="IPR014743">
    <property type="entry name" value="Cl-channel_core"/>
</dbReference>
<dbReference type="PANTHER" id="PTHR45711">
    <property type="entry name" value="CHLORIDE CHANNEL PROTEIN"/>
    <property type="match status" value="1"/>
</dbReference>